<dbReference type="RefSeq" id="WP_012164566.1">
    <property type="nucleotide sequence ID" value="NC_009925.1"/>
</dbReference>
<dbReference type="EMBL" id="CP000828">
    <property type="protein sequence ID" value="ABW29235.1"/>
    <property type="molecule type" value="Genomic_DNA"/>
</dbReference>
<reference evidence="1 2" key="1">
    <citation type="journal article" date="2008" name="Proc. Natl. Acad. Sci. U.S.A.">
        <title>Niche adaptation and genome expansion in the chlorophyll d-producing cyanobacterium Acaryochloris marina.</title>
        <authorList>
            <person name="Swingley W.D."/>
            <person name="Chen M."/>
            <person name="Cheung P.C."/>
            <person name="Conrad A.L."/>
            <person name="Dejesa L.C."/>
            <person name="Hao J."/>
            <person name="Honchak B.M."/>
            <person name="Karbach L.E."/>
            <person name="Kurdoglu A."/>
            <person name="Lahiri S."/>
            <person name="Mastrian S.D."/>
            <person name="Miyashita H."/>
            <person name="Page L."/>
            <person name="Ramakrishna P."/>
            <person name="Satoh S."/>
            <person name="Sattley W.M."/>
            <person name="Shimada Y."/>
            <person name="Taylor H.L."/>
            <person name="Tomo T."/>
            <person name="Tsuchiya T."/>
            <person name="Wang Z.T."/>
            <person name="Raymond J."/>
            <person name="Mimuro M."/>
            <person name="Blankenship R.E."/>
            <person name="Touchman J.W."/>
        </authorList>
    </citation>
    <scope>NUCLEOTIDE SEQUENCE [LARGE SCALE GENOMIC DNA]</scope>
    <source>
        <strain evidence="2">MBIC 11017</strain>
    </source>
</reference>
<name>B0CCS3_ACAM1</name>
<evidence type="ECO:0000313" key="2">
    <source>
        <dbReference type="Proteomes" id="UP000000268"/>
    </source>
</evidence>
<accession>B0CCS3</accession>
<dbReference type="AlphaFoldDB" id="B0CCS3"/>
<evidence type="ECO:0000313" key="1">
    <source>
        <dbReference type="EMBL" id="ABW29235.1"/>
    </source>
</evidence>
<dbReference type="Proteomes" id="UP000000268">
    <property type="component" value="Chromosome"/>
</dbReference>
<organism evidence="1 2">
    <name type="scientific">Acaryochloris marina (strain MBIC 11017)</name>
    <dbReference type="NCBI Taxonomy" id="329726"/>
    <lineage>
        <taxon>Bacteria</taxon>
        <taxon>Bacillati</taxon>
        <taxon>Cyanobacteriota</taxon>
        <taxon>Cyanophyceae</taxon>
        <taxon>Acaryochloridales</taxon>
        <taxon>Acaryochloridaceae</taxon>
        <taxon>Acaryochloris</taxon>
    </lineage>
</organism>
<protein>
    <recommendedName>
        <fullName evidence="3">Homeodomain phBC6A51-type domain-containing protein</fullName>
    </recommendedName>
</protein>
<dbReference type="KEGG" id="amr:AM1_4256"/>
<dbReference type="STRING" id="329726.AM1_4256"/>
<gene>
    <name evidence="1" type="ordered locus">AM1_4256</name>
</gene>
<evidence type="ECO:0008006" key="3">
    <source>
        <dbReference type="Google" id="ProtNLM"/>
    </source>
</evidence>
<keyword evidence="2" id="KW-1185">Reference proteome</keyword>
<proteinExistence type="predicted"/>
<dbReference type="HOGENOM" id="CLU_1782604_0_0_3"/>
<sequence length="145" mass="16289">MSDIDCLEGLSEQQKIFLGARLTGSTVGEAAEVAKIHRSTYYDWLANSELFNRALETAKARQWRDLLDSLVMQNELAVKTIRDITTGELKSRDTPVRLRAAECLLSNVLKFSRQSEIDQRLKQIEAALGLDDPANDFTKQDGTDD</sequence>